<dbReference type="Proteomes" id="UP000240971">
    <property type="component" value="Unassembled WGS sequence"/>
</dbReference>
<dbReference type="AlphaFoldDB" id="A0A2P8HS82"/>
<keyword evidence="2" id="KW-1185">Reference proteome</keyword>
<dbReference type="InterPro" id="IPR053865">
    <property type="entry name" value="DUF6934"/>
</dbReference>
<organism evidence="1 2">
    <name type="scientific">Chitinophaga niastensis</name>
    <dbReference type="NCBI Taxonomy" id="536980"/>
    <lineage>
        <taxon>Bacteria</taxon>
        <taxon>Pseudomonadati</taxon>
        <taxon>Bacteroidota</taxon>
        <taxon>Chitinophagia</taxon>
        <taxon>Chitinophagales</taxon>
        <taxon>Chitinophagaceae</taxon>
        <taxon>Chitinophaga</taxon>
    </lineage>
</organism>
<reference evidence="1 2" key="1">
    <citation type="submission" date="2018-03" db="EMBL/GenBank/DDBJ databases">
        <title>Genomic Encyclopedia of Archaeal and Bacterial Type Strains, Phase II (KMG-II): from individual species to whole genera.</title>
        <authorList>
            <person name="Goeker M."/>
        </authorList>
    </citation>
    <scope>NUCLEOTIDE SEQUENCE [LARGE SCALE GENOMIC DNA]</scope>
    <source>
        <strain evidence="1 2">DSM 24859</strain>
    </source>
</reference>
<dbReference type="Pfam" id="PF22028">
    <property type="entry name" value="DUF6934"/>
    <property type="match status" value="1"/>
</dbReference>
<protein>
    <submittedName>
        <fullName evidence="1">Uncharacterized protein</fullName>
    </submittedName>
</protein>
<evidence type="ECO:0000313" key="1">
    <source>
        <dbReference type="EMBL" id="PSL49034.1"/>
    </source>
</evidence>
<dbReference type="RefSeq" id="WP_106526299.1">
    <property type="nucleotide sequence ID" value="NZ_PYAW01000001.1"/>
</dbReference>
<comment type="caution">
    <text evidence="1">The sequence shown here is derived from an EMBL/GenBank/DDBJ whole genome shotgun (WGS) entry which is preliminary data.</text>
</comment>
<sequence>MKYSTYELLQASADLSIFDFISIGPKGPIHKRIAFQETIIPEIYNLSFGDINKIGEYDDFSVSDNGDRDVILATVANIVEIYLMKYPNRWISFEGSTRERTRLYRMAIGINLKELSVKFDIYTQVGGRLVPFLKNMPVDNFVVTSKKP</sequence>
<dbReference type="EMBL" id="PYAW01000001">
    <property type="protein sequence ID" value="PSL49034.1"/>
    <property type="molecule type" value="Genomic_DNA"/>
</dbReference>
<accession>A0A2P8HS82</accession>
<evidence type="ECO:0000313" key="2">
    <source>
        <dbReference type="Proteomes" id="UP000240971"/>
    </source>
</evidence>
<name>A0A2P8HS82_CHINA</name>
<gene>
    <name evidence="1" type="ORF">CLV51_101364</name>
</gene>
<dbReference type="OrthoDB" id="1343312at2"/>
<proteinExistence type="predicted"/>